<dbReference type="InterPro" id="IPR034660">
    <property type="entry name" value="DinB/YfiT-like"/>
</dbReference>
<dbReference type="RefSeq" id="WP_077921673.1">
    <property type="nucleotide sequence ID" value="NZ_SBLB01000004.1"/>
</dbReference>
<dbReference type="Pfam" id="PF12867">
    <property type="entry name" value="DinB_2"/>
    <property type="match status" value="1"/>
</dbReference>
<evidence type="ECO:0000259" key="1">
    <source>
        <dbReference type="Pfam" id="PF12867"/>
    </source>
</evidence>
<gene>
    <name evidence="2" type="ORF">EQG79_15280</name>
</gene>
<organism evidence="2 3">
    <name type="scientific">Spirosoma sordidisoli</name>
    <dbReference type="NCBI Taxonomy" id="2502893"/>
    <lineage>
        <taxon>Bacteria</taxon>
        <taxon>Pseudomonadati</taxon>
        <taxon>Bacteroidota</taxon>
        <taxon>Cytophagia</taxon>
        <taxon>Cytophagales</taxon>
        <taxon>Cytophagaceae</taxon>
        <taxon>Spirosoma</taxon>
    </lineage>
</organism>
<dbReference type="SUPFAM" id="SSF109854">
    <property type="entry name" value="DinB/YfiT-like putative metalloenzymes"/>
    <property type="match status" value="1"/>
</dbReference>
<dbReference type="AlphaFoldDB" id="A0A4Q2UMM0"/>
<dbReference type="Proteomes" id="UP000290407">
    <property type="component" value="Unassembled WGS sequence"/>
</dbReference>
<dbReference type="Gene3D" id="1.20.120.450">
    <property type="entry name" value="dinb family like domain"/>
    <property type="match status" value="1"/>
</dbReference>
<accession>A0A4Q2UMM0</accession>
<name>A0A4Q2UMM0_9BACT</name>
<evidence type="ECO:0000313" key="2">
    <source>
        <dbReference type="EMBL" id="RYC68785.1"/>
    </source>
</evidence>
<protein>
    <submittedName>
        <fullName evidence="2">DinB family protein</fullName>
    </submittedName>
</protein>
<keyword evidence="3" id="KW-1185">Reference proteome</keyword>
<dbReference type="InterPro" id="IPR024775">
    <property type="entry name" value="DinB-like"/>
</dbReference>
<evidence type="ECO:0000313" key="3">
    <source>
        <dbReference type="Proteomes" id="UP000290407"/>
    </source>
</evidence>
<feature type="domain" description="DinB-like" evidence="1">
    <location>
        <begin position="13"/>
        <end position="139"/>
    </location>
</feature>
<dbReference type="EMBL" id="SBLB01000004">
    <property type="protein sequence ID" value="RYC68785.1"/>
    <property type="molecule type" value="Genomic_DNA"/>
</dbReference>
<reference evidence="2 3" key="1">
    <citation type="submission" date="2019-01" db="EMBL/GenBank/DDBJ databases">
        <title>Spirosoma flava sp. nov., a propanil-degrading bacterium isolated from herbicide-contaminated soil.</title>
        <authorList>
            <person name="Zhang L."/>
            <person name="Jiang J.-D."/>
        </authorList>
    </citation>
    <scope>NUCLEOTIDE SEQUENCE [LARGE SCALE GENOMIC DNA]</scope>
    <source>
        <strain evidence="2 3">TY50</strain>
    </source>
</reference>
<sequence length="157" mass="16954">MTAKLLANLWRINQASAAGAIQKLTPETYRHRLTPQTASAGFIALHTAESMHRFAAMLFGHQTTLEMRASGGVSDDGSPLDLAAIQQAVADAYAMIAAYILETPDEQWAEVIPTPFGDTPRMGVLAFLMHHNSYHAGQIAQAVKKGQSLVSEPRPTV</sequence>
<proteinExistence type="predicted"/>
<comment type="caution">
    <text evidence="2">The sequence shown here is derived from an EMBL/GenBank/DDBJ whole genome shotgun (WGS) entry which is preliminary data.</text>
</comment>